<dbReference type="GO" id="GO:0019677">
    <property type="term" value="P:NAD+ catabolic process"/>
    <property type="evidence" value="ECO:0007669"/>
    <property type="project" value="TreeGrafter"/>
</dbReference>
<dbReference type="AlphaFoldDB" id="A0A7W4W5U6"/>
<evidence type="ECO:0000256" key="3">
    <source>
        <dbReference type="ARBA" id="ARBA00022801"/>
    </source>
</evidence>
<dbReference type="GO" id="GO:0006742">
    <property type="term" value="P:NADP+ catabolic process"/>
    <property type="evidence" value="ECO:0007669"/>
    <property type="project" value="TreeGrafter"/>
</dbReference>
<dbReference type="SUPFAM" id="SSF55811">
    <property type="entry name" value="Nudix"/>
    <property type="match status" value="1"/>
</dbReference>
<keyword evidence="4" id="KW-0460">Magnesium</keyword>
<dbReference type="InterPro" id="IPR020084">
    <property type="entry name" value="NUDIX_hydrolase_CS"/>
</dbReference>
<dbReference type="GO" id="GO:0046872">
    <property type="term" value="F:metal ion binding"/>
    <property type="evidence" value="ECO:0007669"/>
    <property type="project" value="UniProtKB-KW"/>
</dbReference>
<dbReference type="GO" id="GO:0005829">
    <property type="term" value="C:cytosol"/>
    <property type="evidence" value="ECO:0007669"/>
    <property type="project" value="TreeGrafter"/>
</dbReference>
<reference evidence="6 7" key="1">
    <citation type="submission" date="2020-08" db="EMBL/GenBank/DDBJ databases">
        <title>Genomic Encyclopedia of Type Strains, Phase III (KMG-III): the genomes of soil and plant-associated and newly described type strains.</title>
        <authorList>
            <person name="Whitman W."/>
        </authorList>
    </citation>
    <scope>NUCLEOTIDE SEQUENCE [LARGE SCALE GENOMIC DNA]</scope>
    <source>
        <strain evidence="6 7">CECT 8654</strain>
    </source>
</reference>
<dbReference type="EMBL" id="JACHWY010000002">
    <property type="protein sequence ID" value="MBB3047638.1"/>
    <property type="molecule type" value="Genomic_DNA"/>
</dbReference>
<dbReference type="PROSITE" id="PS51462">
    <property type="entry name" value="NUDIX"/>
    <property type="match status" value="1"/>
</dbReference>
<dbReference type="Gene3D" id="3.90.79.10">
    <property type="entry name" value="Nucleoside Triphosphate Pyrophosphohydrolase"/>
    <property type="match status" value="1"/>
</dbReference>
<feature type="domain" description="Nudix hydrolase" evidence="5">
    <location>
        <begin position="36"/>
        <end position="156"/>
    </location>
</feature>
<evidence type="ECO:0000313" key="6">
    <source>
        <dbReference type="EMBL" id="MBB3047638.1"/>
    </source>
</evidence>
<keyword evidence="7" id="KW-1185">Reference proteome</keyword>
<name>A0A7W4W5U6_9GAMM</name>
<accession>A0A7W4W5U6</accession>
<evidence type="ECO:0000256" key="2">
    <source>
        <dbReference type="ARBA" id="ARBA00022723"/>
    </source>
</evidence>
<dbReference type="GO" id="GO:0035529">
    <property type="term" value="F:NADH pyrophosphatase activity"/>
    <property type="evidence" value="ECO:0007669"/>
    <property type="project" value="TreeGrafter"/>
</dbReference>
<comment type="cofactor">
    <cofactor evidence="1">
        <name>Mg(2+)</name>
        <dbReference type="ChEBI" id="CHEBI:18420"/>
    </cofactor>
</comment>
<evidence type="ECO:0000259" key="5">
    <source>
        <dbReference type="PROSITE" id="PS51462"/>
    </source>
</evidence>
<proteinExistence type="predicted"/>
<dbReference type="Pfam" id="PF00293">
    <property type="entry name" value="NUDIX"/>
    <property type="match status" value="1"/>
</dbReference>
<organism evidence="6 7">
    <name type="scientific">Litorivivens lipolytica</name>
    <dbReference type="NCBI Taxonomy" id="1524264"/>
    <lineage>
        <taxon>Bacteria</taxon>
        <taxon>Pseudomonadati</taxon>
        <taxon>Pseudomonadota</taxon>
        <taxon>Gammaproteobacteria</taxon>
        <taxon>Litorivivens</taxon>
    </lineage>
</organism>
<evidence type="ECO:0000256" key="1">
    <source>
        <dbReference type="ARBA" id="ARBA00001946"/>
    </source>
</evidence>
<evidence type="ECO:0000313" key="7">
    <source>
        <dbReference type="Proteomes" id="UP000537130"/>
    </source>
</evidence>
<keyword evidence="2" id="KW-0479">Metal-binding</keyword>
<protein>
    <submittedName>
        <fullName evidence="6">NADH pyrophosphatase NudC (Nudix superfamily)</fullName>
    </submittedName>
</protein>
<evidence type="ECO:0000256" key="4">
    <source>
        <dbReference type="ARBA" id="ARBA00022842"/>
    </source>
</evidence>
<keyword evidence="3" id="KW-0378">Hydrolase</keyword>
<dbReference type="InterPro" id="IPR050241">
    <property type="entry name" value="NAD-cap_RNA_hydrolase_NudC"/>
</dbReference>
<dbReference type="RefSeq" id="WP_183410408.1">
    <property type="nucleotide sequence ID" value="NZ_JACHWY010000002.1"/>
</dbReference>
<dbReference type="PANTHER" id="PTHR42904:SF12">
    <property type="entry name" value="ADP-RIBOSE PYROPHOSPHATASE-RELATED"/>
    <property type="match status" value="1"/>
</dbReference>
<dbReference type="InterPro" id="IPR015797">
    <property type="entry name" value="NUDIX_hydrolase-like_dom_sf"/>
</dbReference>
<dbReference type="InterPro" id="IPR000086">
    <property type="entry name" value="NUDIX_hydrolase_dom"/>
</dbReference>
<dbReference type="PANTHER" id="PTHR42904">
    <property type="entry name" value="NUDIX HYDROLASE, NUDC SUBFAMILY"/>
    <property type="match status" value="1"/>
</dbReference>
<sequence length="165" mass="18161">MNYCPQCASPMGEVLIDSEIRKGCPDKACGFVQWNNPTPVVAMIVEVEGGVVLAHNVSWPKTFYSIITGFLEAGEDPLECAKRETLEELNLHALETSLVGAYAFPQQNQVIIAYHIKAAGEIKLNHELDDYKIVPINELKGWKMGTGLAIIDWLASKGIEAELAF</sequence>
<dbReference type="PROSITE" id="PS00893">
    <property type="entry name" value="NUDIX_BOX"/>
    <property type="match status" value="1"/>
</dbReference>
<comment type="caution">
    <text evidence="6">The sequence shown here is derived from an EMBL/GenBank/DDBJ whole genome shotgun (WGS) entry which is preliminary data.</text>
</comment>
<gene>
    <name evidence="6" type="ORF">FHR99_001904</name>
</gene>
<dbReference type="Proteomes" id="UP000537130">
    <property type="component" value="Unassembled WGS sequence"/>
</dbReference>